<keyword evidence="1" id="KW-0812">Transmembrane</keyword>
<organism evidence="2 3">
    <name type="scientific">Aeoliella straminimaris</name>
    <dbReference type="NCBI Taxonomy" id="2954799"/>
    <lineage>
        <taxon>Bacteria</taxon>
        <taxon>Pseudomonadati</taxon>
        <taxon>Planctomycetota</taxon>
        <taxon>Planctomycetia</taxon>
        <taxon>Pirellulales</taxon>
        <taxon>Lacipirellulaceae</taxon>
        <taxon>Aeoliella</taxon>
    </lineage>
</organism>
<feature type="transmembrane region" description="Helical" evidence="1">
    <location>
        <begin position="100"/>
        <end position="122"/>
    </location>
</feature>
<dbReference type="AlphaFoldDB" id="A0A9X2JGE9"/>
<protein>
    <recommendedName>
        <fullName evidence="4">Alkyl hydroperoxide reductase</fullName>
    </recommendedName>
</protein>
<dbReference type="RefSeq" id="WP_252851589.1">
    <property type="nucleotide sequence ID" value="NZ_JAMXLR010000024.1"/>
</dbReference>
<dbReference type="EMBL" id="JAMXLR010000024">
    <property type="protein sequence ID" value="MCO6043483.1"/>
    <property type="molecule type" value="Genomic_DNA"/>
</dbReference>
<feature type="transmembrane region" description="Helical" evidence="1">
    <location>
        <begin position="71"/>
        <end position="94"/>
    </location>
</feature>
<sequence length="137" mass="15415">MKRRRLHRWVFAAAGVYNIAWGLWAAVDPQWLFRVAEMPPAVHPQIFTAMGMVIGLYGVLYLEVARRPEQGWLIAAVGLAGKVLGPIGLAGLIATGKWPLATVVMCATNDFVWWVPFGLYLLDAWPYYRATWGEQQE</sequence>
<comment type="caution">
    <text evidence="2">The sequence shown here is derived from an EMBL/GenBank/DDBJ whole genome shotgun (WGS) entry which is preliminary data.</text>
</comment>
<dbReference type="Proteomes" id="UP001155241">
    <property type="component" value="Unassembled WGS sequence"/>
</dbReference>
<keyword evidence="1" id="KW-0472">Membrane</keyword>
<feature type="transmembrane region" description="Helical" evidence="1">
    <location>
        <begin position="9"/>
        <end position="26"/>
    </location>
</feature>
<accession>A0A9X2JGE9</accession>
<feature type="transmembrane region" description="Helical" evidence="1">
    <location>
        <begin position="46"/>
        <end position="64"/>
    </location>
</feature>
<evidence type="ECO:0008006" key="4">
    <source>
        <dbReference type="Google" id="ProtNLM"/>
    </source>
</evidence>
<reference evidence="2" key="1">
    <citation type="submission" date="2022-06" db="EMBL/GenBank/DDBJ databases">
        <title>Aeoliella straminimaris, a novel planctomycete from sediments.</title>
        <authorList>
            <person name="Vitorino I.R."/>
            <person name="Lage O.M."/>
        </authorList>
    </citation>
    <scope>NUCLEOTIDE SEQUENCE</scope>
    <source>
        <strain evidence="2">ICT_H6.2</strain>
    </source>
</reference>
<evidence type="ECO:0000313" key="3">
    <source>
        <dbReference type="Proteomes" id="UP001155241"/>
    </source>
</evidence>
<evidence type="ECO:0000256" key="1">
    <source>
        <dbReference type="SAM" id="Phobius"/>
    </source>
</evidence>
<proteinExistence type="predicted"/>
<keyword evidence="1" id="KW-1133">Transmembrane helix</keyword>
<evidence type="ECO:0000313" key="2">
    <source>
        <dbReference type="EMBL" id="MCO6043483.1"/>
    </source>
</evidence>
<gene>
    <name evidence="2" type="ORF">NG895_06150</name>
</gene>
<keyword evidence="3" id="KW-1185">Reference proteome</keyword>
<name>A0A9X2JGE9_9BACT</name>